<dbReference type="EMBL" id="CADCVV010000129">
    <property type="protein sequence ID" value="CAA9506444.1"/>
    <property type="molecule type" value="Genomic_DNA"/>
</dbReference>
<protein>
    <submittedName>
        <fullName evidence="2">Uncharacterized protein</fullName>
    </submittedName>
</protein>
<reference evidence="2" key="1">
    <citation type="submission" date="2020-02" db="EMBL/GenBank/DDBJ databases">
        <authorList>
            <person name="Meier V. D."/>
        </authorList>
    </citation>
    <scope>NUCLEOTIDE SEQUENCE</scope>
    <source>
        <strain evidence="2">AVDCRST_MAG17</strain>
    </source>
</reference>
<feature type="region of interest" description="Disordered" evidence="1">
    <location>
        <begin position="1"/>
        <end position="49"/>
    </location>
</feature>
<evidence type="ECO:0000256" key="1">
    <source>
        <dbReference type="SAM" id="MobiDB-lite"/>
    </source>
</evidence>
<accession>A0A6J4SVH7</accession>
<organism evidence="2">
    <name type="scientific">uncultured Solirubrobacterales bacterium</name>
    <dbReference type="NCBI Taxonomy" id="768556"/>
    <lineage>
        <taxon>Bacteria</taxon>
        <taxon>Bacillati</taxon>
        <taxon>Actinomycetota</taxon>
        <taxon>Thermoleophilia</taxon>
        <taxon>Solirubrobacterales</taxon>
        <taxon>environmental samples</taxon>
    </lineage>
</organism>
<dbReference type="AlphaFoldDB" id="A0A6J4SVH7"/>
<evidence type="ECO:0000313" key="2">
    <source>
        <dbReference type="EMBL" id="CAA9506444.1"/>
    </source>
</evidence>
<sequence>MNGGKVAGDSLDGSDVAEASLAKVPSAANSDSLGGEPASDCAQRSKQGS</sequence>
<name>A0A6J4SVH7_9ACTN</name>
<proteinExistence type="predicted"/>
<gene>
    <name evidence="2" type="ORF">AVDCRST_MAG17-1707</name>
</gene>